<dbReference type="Pfam" id="PF15699">
    <property type="entry name" value="NPR1_interact"/>
    <property type="match status" value="1"/>
</dbReference>
<evidence type="ECO:0000256" key="3">
    <source>
        <dbReference type="ARBA" id="ARBA00023242"/>
    </source>
</evidence>
<dbReference type="EMBL" id="JAXIOK010000018">
    <property type="protein sequence ID" value="KAK4748977.1"/>
    <property type="molecule type" value="Genomic_DNA"/>
</dbReference>
<evidence type="ECO:0000313" key="6">
    <source>
        <dbReference type="Proteomes" id="UP001345219"/>
    </source>
</evidence>
<keyword evidence="6" id="KW-1185">Reference proteome</keyword>
<reference evidence="5 6" key="1">
    <citation type="journal article" date="2023" name="Hortic Res">
        <title>Pangenome of water caltrop reveals structural variations and asymmetric subgenome divergence after allopolyploidization.</title>
        <authorList>
            <person name="Zhang X."/>
            <person name="Chen Y."/>
            <person name="Wang L."/>
            <person name="Yuan Y."/>
            <person name="Fang M."/>
            <person name="Shi L."/>
            <person name="Lu R."/>
            <person name="Comes H.P."/>
            <person name="Ma Y."/>
            <person name="Chen Y."/>
            <person name="Huang G."/>
            <person name="Zhou Y."/>
            <person name="Zheng Z."/>
            <person name="Qiu Y."/>
        </authorList>
    </citation>
    <scope>NUCLEOTIDE SEQUENCE [LARGE SCALE GENOMIC DNA]</scope>
    <source>
        <tissue evidence="5">Roots</tissue>
    </source>
</reference>
<gene>
    <name evidence="5" type="ORF">SAY87_026426</name>
</gene>
<evidence type="ECO:0000256" key="1">
    <source>
        <dbReference type="ARBA" id="ARBA00004123"/>
    </source>
</evidence>
<proteinExistence type="inferred from homology"/>
<evidence type="ECO:0000313" key="5">
    <source>
        <dbReference type="EMBL" id="KAK4748977.1"/>
    </source>
</evidence>
<feature type="region of interest" description="Disordered" evidence="4">
    <location>
        <begin position="89"/>
        <end position="124"/>
    </location>
</feature>
<dbReference type="GO" id="GO:0010112">
    <property type="term" value="P:regulation of systemic acquired resistance"/>
    <property type="evidence" value="ECO:0007669"/>
    <property type="project" value="InterPro"/>
</dbReference>
<comment type="similarity">
    <text evidence="2">Belongs to the NPR1-interactor family.</text>
</comment>
<evidence type="ECO:0000256" key="4">
    <source>
        <dbReference type="SAM" id="MobiDB-lite"/>
    </source>
</evidence>
<sequence length="124" mass="14248">MEHTSTRSHTMKRKISEDQAPTPEEEDEKIETFFALIRTMREARDRLSIIGNPVTAVGGSFTEKRSKAEESREPIFGWRPAFKLEDFMQEQHTRTGDSSTQKKATASEMDRQETKVSLDLKLSL</sequence>
<feature type="region of interest" description="Disordered" evidence="4">
    <location>
        <begin position="1"/>
        <end position="29"/>
    </location>
</feature>
<dbReference type="Proteomes" id="UP001345219">
    <property type="component" value="Chromosome 21"/>
</dbReference>
<comment type="caution">
    <text evidence="5">The sequence shown here is derived from an EMBL/GenBank/DDBJ whole genome shotgun (WGS) entry which is preliminary data.</text>
</comment>
<dbReference type="PANTHER" id="PTHR33669:SF14">
    <property type="entry name" value="NRR REPRESSOR HOMOLOG 3"/>
    <property type="match status" value="1"/>
</dbReference>
<name>A0AAN7H3V8_9MYRT</name>
<dbReference type="AlphaFoldDB" id="A0AAN7H3V8"/>
<comment type="subcellular location">
    <subcellularLocation>
        <location evidence="1">Nucleus</location>
    </subcellularLocation>
</comment>
<keyword evidence="3" id="KW-0539">Nucleus</keyword>
<feature type="compositionally biased region" description="Basic and acidic residues" evidence="4">
    <location>
        <begin position="108"/>
        <end position="118"/>
    </location>
</feature>
<protein>
    <submittedName>
        <fullName evidence="5">Uncharacterized protein</fullName>
    </submittedName>
</protein>
<evidence type="ECO:0000256" key="2">
    <source>
        <dbReference type="ARBA" id="ARBA00009937"/>
    </source>
</evidence>
<dbReference type="PANTHER" id="PTHR33669">
    <property type="entry name" value="PROTEIN NEGATIVE REGULATOR OF RESISTANCE"/>
    <property type="match status" value="1"/>
</dbReference>
<dbReference type="InterPro" id="IPR031425">
    <property type="entry name" value="NPR1/NH1-interacting"/>
</dbReference>
<dbReference type="GO" id="GO:0005634">
    <property type="term" value="C:nucleus"/>
    <property type="evidence" value="ECO:0007669"/>
    <property type="project" value="UniProtKB-SubCell"/>
</dbReference>
<organism evidence="5 6">
    <name type="scientific">Trapa incisa</name>
    <dbReference type="NCBI Taxonomy" id="236973"/>
    <lineage>
        <taxon>Eukaryota</taxon>
        <taxon>Viridiplantae</taxon>
        <taxon>Streptophyta</taxon>
        <taxon>Embryophyta</taxon>
        <taxon>Tracheophyta</taxon>
        <taxon>Spermatophyta</taxon>
        <taxon>Magnoliopsida</taxon>
        <taxon>eudicotyledons</taxon>
        <taxon>Gunneridae</taxon>
        <taxon>Pentapetalae</taxon>
        <taxon>rosids</taxon>
        <taxon>malvids</taxon>
        <taxon>Myrtales</taxon>
        <taxon>Lythraceae</taxon>
        <taxon>Trapa</taxon>
    </lineage>
</organism>
<accession>A0AAN7H3V8</accession>